<dbReference type="PhylomeDB" id="A0A0G4F839"/>
<gene>
    <name evidence="2" type="ORF">Vbra_5755</name>
</gene>
<evidence type="ECO:0000259" key="1">
    <source>
        <dbReference type="Pfam" id="PF02342"/>
    </source>
</evidence>
<dbReference type="PANTHER" id="PTHR32097">
    <property type="entry name" value="CAMP-BINDING PROTEIN 1-RELATED"/>
    <property type="match status" value="1"/>
</dbReference>
<feature type="domain" description="TerD" evidence="1">
    <location>
        <begin position="121"/>
        <end position="266"/>
    </location>
</feature>
<dbReference type="CDD" id="cd06974">
    <property type="entry name" value="TerD_like"/>
    <property type="match status" value="1"/>
</dbReference>
<accession>A0A0G4F839</accession>
<sequence length="305" mass="33409">MLLFVVCCYSGGNFNDVREGLLEVTDESGTAKKRLAQYRLSGKGSHTANILCAMHRPTPSSEWKLKAIDQPANGAHFMDILDKILTEIRAYIPTAKETKLAFAMSKGDVFLSGRPNQPSHVGWDTDSGKVDLDASCVLLDEKGNVVEPVYFGNLESKKHGITHSGDNLTGDGDGDDEVITCRLDRVGPDVATLFFVINIYTLGKTFKQVANPFCRVMDPKTGCEFCRYQVLNDPSLSGATGLIIARMERDRGGRWGFHAMGQPANGRTYADCVGEMRRLQRVETGSLGQKGGQGGFELPFFGRFP</sequence>
<dbReference type="InterPro" id="IPR051324">
    <property type="entry name" value="Stress/Tellurium_Resist"/>
</dbReference>
<dbReference type="Pfam" id="PF02342">
    <property type="entry name" value="TerD"/>
    <property type="match status" value="1"/>
</dbReference>
<keyword evidence="3" id="KW-1185">Reference proteome</keyword>
<protein>
    <recommendedName>
        <fullName evidence="1">TerD domain-containing protein</fullName>
    </recommendedName>
</protein>
<proteinExistence type="predicted"/>
<dbReference type="InParanoid" id="A0A0G4F839"/>
<dbReference type="OrthoDB" id="443958at2759"/>
<name>A0A0G4F839_VITBC</name>
<dbReference type="Proteomes" id="UP000041254">
    <property type="component" value="Unassembled WGS sequence"/>
</dbReference>
<dbReference type="Gene3D" id="2.60.60.30">
    <property type="entry name" value="sav2460 like domains"/>
    <property type="match status" value="2"/>
</dbReference>
<evidence type="ECO:0000313" key="2">
    <source>
        <dbReference type="EMBL" id="CEM08129.1"/>
    </source>
</evidence>
<evidence type="ECO:0000313" key="3">
    <source>
        <dbReference type="Proteomes" id="UP000041254"/>
    </source>
</evidence>
<dbReference type="EMBL" id="CDMY01000384">
    <property type="protein sequence ID" value="CEM08129.1"/>
    <property type="molecule type" value="Genomic_DNA"/>
</dbReference>
<dbReference type="InterPro" id="IPR003325">
    <property type="entry name" value="TerD"/>
</dbReference>
<organism evidence="2 3">
    <name type="scientific">Vitrella brassicaformis (strain CCMP3155)</name>
    <dbReference type="NCBI Taxonomy" id="1169540"/>
    <lineage>
        <taxon>Eukaryota</taxon>
        <taxon>Sar</taxon>
        <taxon>Alveolata</taxon>
        <taxon>Colpodellida</taxon>
        <taxon>Vitrellaceae</taxon>
        <taxon>Vitrella</taxon>
    </lineage>
</organism>
<dbReference type="PANTHER" id="PTHR32097:SF17">
    <property type="entry name" value="CAMP-BINDING PROTEIN 1-RELATED"/>
    <property type="match status" value="1"/>
</dbReference>
<dbReference type="AlphaFoldDB" id="A0A0G4F839"/>
<reference evidence="2 3" key="1">
    <citation type="submission" date="2014-11" db="EMBL/GenBank/DDBJ databases">
        <authorList>
            <person name="Zhu J."/>
            <person name="Qi W."/>
            <person name="Song R."/>
        </authorList>
    </citation>
    <scope>NUCLEOTIDE SEQUENCE [LARGE SCALE GENOMIC DNA]</scope>
</reference>
<dbReference type="VEuPathDB" id="CryptoDB:Vbra_5755"/>